<dbReference type="AlphaFoldDB" id="A0A1H2TD49"/>
<evidence type="ECO:0000259" key="1">
    <source>
        <dbReference type="Pfam" id="PF18299"/>
    </source>
</evidence>
<dbReference type="Proteomes" id="UP000199515">
    <property type="component" value="Unassembled WGS sequence"/>
</dbReference>
<sequence>MGRERVLVVAPRVLPTVGPLARVAAWRGLEVVTHLTGGQGAAGSNHYYGGPKVGERLAGELGIGLLEPATDWLPNVPFEFAGRAVAAMSLSEAWTLDTRAFVKPPSDKGFPARVYRDGQDLREATEGLAGDTPVLVSEVVEFASEHRLFVLDGVVHAASRYATWGRLDPGLGDAVPGDVLALAADYLGEHGGELPGAVVLDVGVADGRAAIVEANMAWFSEYYMADLDKVLDVVLRSAGPLGEVSPRDRRFVRGSSVEEPRTA</sequence>
<reference evidence="2 3" key="1">
    <citation type="submission" date="2016-10" db="EMBL/GenBank/DDBJ databases">
        <authorList>
            <person name="de Groot N.N."/>
        </authorList>
    </citation>
    <scope>NUCLEOTIDE SEQUENCE [LARGE SCALE GENOMIC DNA]</scope>
    <source>
        <strain evidence="2 3">CPCC 202699</strain>
    </source>
</reference>
<dbReference type="EMBL" id="FNON01000001">
    <property type="protein sequence ID" value="SDW41876.1"/>
    <property type="molecule type" value="Genomic_DNA"/>
</dbReference>
<proteinExistence type="predicted"/>
<evidence type="ECO:0000313" key="3">
    <source>
        <dbReference type="Proteomes" id="UP000199515"/>
    </source>
</evidence>
<accession>A0A1H2TD49</accession>
<protein>
    <recommendedName>
        <fullName evidence="1">ATP-grasp domain-containing protein</fullName>
    </recommendedName>
</protein>
<dbReference type="RefSeq" id="WP_091286081.1">
    <property type="nucleotide sequence ID" value="NZ_FNON01000001.1"/>
</dbReference>
<dbReference type="OrthoDB" id="654524at2"/>
<keyword evidence="3" id="KW-1185">Reference proteome</keyword>
<organism evidence="2 3">
    <name type="scientific">Amycolatopsis xylanica</name>
    <dbReference type="NCBI Taxonomy" id="589385"/>
    <lineage>
        <taxon>Bacteria</taxon>
        <taxon>Bacillati</taxon>
        <taxon>Actinomycetota</taxon>
        <taxon>Actinomycetes</taxon>
        <taxon>Pseudonocardiales</taxon>
        <taxon>Pseudonocardiaceae</taxon>
        <taxon>Amycolatopsis</taxon>
    </lineage>
</organism>
<name>A0A1H2TD49_9PSEU</name>
<gene>
    <name evidence="2" type="ORF">SAMN05421504_101528</name>
</gene>
<dbReference type="Pfam" id="PF18299">
    <property type="entry name" value="R2K_2"/>
    <property type="match status" value="1"/>
</dbReference>
<dbReference type="InterPro" id="IPR041261">
    <property type="entry name" value="R2K_2"/>
</dbReference>
<feature type="domain" description="ATP-grasp" evidence="1">
    <location>
        <begin position="80"/>
        <end position="233"/>
    </location>
</feature>
<evidence type="ECO:0000313" key="2">
    <source>
        <dbReference type="EMBL" id="SDW41876.1"/>
    </source>
</evidence>
<dbReference type="STRING" id="589385.SAMN05421504_101528"/>